<evidence type="ECO:0000313" key="11">
    <source>
        <dbReference type="Proteomes" id="UP001597205"/>
    </source>
</evidence>
<dbReference type="NCBIfam" id="NF004624">
    <property type="entry name" value="PRK05964.1"/>
    <property type="match status" value="1"/>
</dbReference>
<dbReference type="SUPFAM" id="SSF53383">
    <property type="entry name" value="PLP-dependent transferases"/>
    <property type="match status" value="1"/>
</dbReference>
<gene>
    <name evidence="9 10" type="primary">bioA</name>
    <name evidence="10" type="ORF">ACFQ2C_12075</name>
</gene>
<feature type="binding site" evidence="9">
    <location>
        <position position="298"/>
    </location>
    <ligand>
        <name>substrate</name>
    </ligand>
</feature>
<dbReference type="Gene3D" id="3.40.640.10">
    <property type="entry name" value="Type I PLP-dependent aspartate aminotransferase-like (Major domain)"/>
    <property type="match status" value="1"/>
</dbReference>
<keyword evidence="4 9" id="KW-0808">Transferase</keyword>
<dbReference type="PANTHER" id="PTHR42684">
    <property type="entry name" value="ADENOSYLMETHIONINE-8-AMINO-7-OXONONANOATE AMINOTRANSFERASE"/>
    <property type="match status" value="1"/>
</dbReference>
<feature type="binding site" evidence="9">
    <location>
        <position position="143"/>
    </location>
    <ligand>
        <name>substrate</name>
    </ligand>
</feature>
<dbReference type="InterPro" id="IPR005814">
    <property type="entry name" value="Aminotrans_3"/>
</dbReference>
<evidence type="ECO:0000256" key="2">
    <source>
        <dbReference type="ARBA" id="ARBA00005063"/>
    </source>
</evidence>
<keyword evidence="7 9" id="KW-0663">Pyridoxal phosphate</keyword>
<evidence type="ECO:0000256" key="8">
    <source>
        <dbReference type="ARBA" id="ARBA00048449"/>
    </source>
</evidence>
<dbReference type="InterPro" id="IPR049704">
    <property type="entry name" value="Aminotrans_3_PPA_site"/>
</dbReference>
<evidence type="ECO:0000256" key="1">
    <source>
        <dbReference type="ARBA" id="ARBA00001933"/>
    </source>
</evidence>
<comment type="similarity">
    <text evidence="9">Belongs to the class-III pyridoxal-phosphate-dependent aminotransferase family. BioA subfamily.</text>
</comment>
<dbReference type="EMBL" id="JBHTKY010000017">
    <property type="protein sequence ID" value="MFD1166345.1"/>
    <property type="molecule type" value="Genomic_DNA"/>
</dbReference>
<evidence type="ECO:0000256" key="7">
    <source>
        <dbReference type="ARBA" id="ARBA00022898"/>
    </source>
</evidence>
<dbReference type="PANTHER" id="PTHR42684:SF3">
    <property type="entry name" value="ADENOSYLMETHIONINE-8-AMINO-7-OXONONANOATE AMINOTRANSFERASE"/>
    <property type="match status" value="1"/>
</dbReference>
<keyword evidence="5 9" id="KW-0949">S-adenosyl-L-methionine</keyword>
<dbReference type="InterPro" id="IPR015424">
    <property type="entry name" value="PyrdxlP-dep_Trfase"/>
</dbReference>
<evidence type="ECO:0000256" key="9">
    <source>
        <dbReference type="HAMAP-Rule" id="MF_00834"/>
    </source>
</evidence>
<evidence type="ECO:0000256" key="5">
    <source>
        <dbReference type="ARBA" id="ARBA00022691"/>
    </source>
</evidence>
<keyword evidence="3 9" id="KW-0032">Aminotransferase</keyword>
<comment type="caution">
    <text evidence="10">The sequence shown here is derived from an EMBL/GenBank/DDBJ whole genome shotgun (WGS) entry which is preliminary data.</text>
</comment>
<dbReference type="HAMAP" id="MF_00834">
    <property type="entry name" value="BioA"/>
    <property type="match status" value="1"/>
</dbReference>
<proteinExistence type="inferred from homology"/>
<feature type="binding site" evidence="9">
    <location>
        <position position="264"/>
    </location>
    <ligand>
        <name>substrate</name>
    </ligand>
</feature>
<comment type="subcellular location">
    <subcellularLocation>
        <location evidence="9">Cytoplasm</location>
    </subcellularLocation>
</comment>
<feature type="binding site" evidence="9">
    <location>
        <begin position="111"/>
        <end position="112"/>
    </location>
    <ligand>
        <name>pyridoxal 5'-phosphate</name>
        <dbReference type="ChEBI" id="CHEBI:597326"/>
    </ligand>
</feature>
<keyword evidence="11" id="KW-1185">Reference proteome</keyword>
<dbReference type="Proteomes" id="UP001597205">
    <property type="component" value="Unassembled WGS sequence"/>
</dbReference>
<comment type="catalytic activity">
    <reaction evidence="8 9">
        <text>(8S)-8-amino-7-oxononanoate + S-adenosyl-L-methionine = S-adenosyl-4-methylsulfanyl-2-oxobutanoate + (7R,8S)-7,8-diammoniononanoate</text>
        <dbReference type="Rhea" id="RHEA:16861"/>
        <dbReference type="ChEBI" id="CHEBI:16490"/>
        <dbReference type="ChEBI" id="CHEBI:59789"/>
        <dbReference type="ChEBI" id="CHEBI:149468"/>
        <dbReference type="ChEBI" id="CHEBI:149469"/>
        <dbReference type="EC" id="2.6.1.62"/>
    </reaction>
</comment>
<dbReference type="EC" id="2.6.1.62" evidence="9"/>
<keyword evidence="6 9" id="KW-0093">Biotin biosynthesis</keyword>
<evidence type="ECO:0000256" key="6">
    <source>
        <dbReference type="ARBA" id="ARBA00022756"/>
    </source>
</evidence>
<sequence length="424" mass="47944">MQQQLIDRDLAVNWHPYSQMKTSYHLPIARGDGANLYDYQENRYLDMVSSWWVTIHGHANSYIASKVYEQLSTLEQVIFAGFTHLPAITLSERLFQLLPLNQKKAFFTDNGSTAVEVALKMCIQFAYNNGVQKTKIIAFKNGYHGDTFGAMSVSERGQWTAPFADLLFEVIFIDAPTAENLESIKKIVQDHAEQTACFIYEPLVQGAGGMLMHRAEDLSELMSFCKSKGILLIQDEIFVGFGRTGTLFAADQLEEKPDVMCFSKGLTGGTMPLGITTCTEEIYQAFYSDEKRKALFHGHSFTASPIACAASLASLDLLLQDDCRSNIERICKSHAAFAKRLKKSVKVRNVRQTGTILAFDWVTENETSYFNQIQEKLFKVFIKKGIILRPMGNVLYLLPPYCIQQEDLDYTYETILEVLNNNNI</sequence>
<comment type="function">
    <text evidence="9">Catalyzes the transfer of the alpha-amino group from S-adenosyl-L-methionine (SAM) to 7-keto-8-aminopelargonic acid (KAPA) to form 7,8-diaminopelargonic acid (DAPA). It is the only aminotransferase known to utilize SAM as an amino donor.</text>
</comment>
<dbReference type="PROSITE" id="PS00600">
    <property type="entry name" value="AA_TRANSFER_CLASS_3"/>
    <property type="match status" value="1"/>
</dbReference>
<dbReference type="InterPro" id="IPR015422">
    <property type="entry name" value="PyrdxlP-dep_Trfase_small"/>
</dbReference>
<organism evidence="10 11">
    <name type="scientific">Sphingobacterium daejeonense</name>
    <dbReference type="NCBI Taxonomy" id="371142"/>
    <lineage>
        <taxon>Bacteria</taxon>
        <taxon>Pseudomonadati</taxon>
        <taxon>Bacteroidota</taxon>
        <taxon>Sphingobacteriia</taxon>
        <taxon>Sphingobacteriales</taxon>
        <taxon>Sphingobacteriaceae</taxon>
        <taxon>Sphingobacterium</taxon>
    </lineage>
</organism>
<feature type="modified residue" description="N6-(pyridoxal phosphate)lysine" evidence="9">
    <location>
        <position position="264"/>
    </location>
</feature>
<evidence type="ECO:0000256" key="3">
    <source>
        <dbReference type="ARBA" id="ARBA00022576"/>
    </source>
</evidence>
<dbReference type="Gene3D" id="3.90.1150.10">
    <property type="entry name" value="Aspartate Aminotransferase, domain 1"/>
    <property type="match status" value="1"/>
</dbReference>
<comment type="subunit">
    <text evidence="9">Homodimer.</text>
</comment>
<reference evidence="11" key="1">
    <citation type="journal article" date="2019" name="Int. J. Syst. Evol. Microbiol.">
        <title>The Global Catalogue of Microorganisms (GCM) 10K type strain sequencing project: providing services to taxonomists for standard genome sequencing and annotation.</title>
        <authorList>
            <consortium name="The Broad Institute Genomics Platform"/>
            <consortium name="The Broad Institute Genome Sequencing Center for Infectious Disease"/>
            <person name="Wu L."/>
            <person name="Ma J."/>
        </authorList>
    </citation>
    <scope>NUCLEOTIDE SEQUENCE [LARGE SCALE GENOMIC DNA]</scope>
    <source>
        <strain evidence="11">CCUG 52468</strain>
    </source>
</reference>
<dbReference type="CDD" id="cd00610">
    <property type="entry name" value="OAT_like"/>
    <property type="match status" value="1"/>
</dbReference>
<feature type="binding site" evidence="9">
    <location>
        <position position="235"/>
    </location>
    <ligand>
        <name>pyridoxal 5'-phosphate</name>
        <dbReference type="ChEBI" id="CHEBI:597326"/>
    </ligand>
</feature>
<dbReference type="InterPro" id="IPR005815">
    <property type="entry name" value="BioA"/>
</dbReference>
<feature type="site" description="Participates in the substrate recognition with KAPA and in a stacking interaction with the adenine ring of SAM" evidence="9">
    <location>
        <position position="17"/>
    </location>
</feature>
<feature type="binding site" evidence="9">
    <location>
        <position position="51"/>
    </location>
    <ligand>
        <name>substrate</name>
    </ligand>
</feature>
<accession>A0ABW3RMR7</accession>
<comment type="cofactor">
    <cofactor evidence="1 9">
        <name>pyridoxal 5'-phosphate</name>
        <dbReference type="ChEBI" id="CHEBI:597326"/>
    </cofactor>
</comment>
<name>A0ABW3RMR7_9SPHI</name>
<feature type="binding site" evidence="9">
    <location>
        <begin position="299"/>
        <end position="300"/>
    </location>
    <ligand>
        <name>pyridoxal 5'-phosphate</name>
        <dbReference type="ChEBI" id="CHEBI:597326"/>
    </ligand>
</feature>
<dbReference type="RefSeq" id="WP_380896934.1">
    <property type="nucleotide sequence ID" value="NZ_JBHTKY010000017.1"/>
</dbReference>
<dbReference type="PIRSF" id="PIRSF000521">
    <property type="entry name" value="Transaminase_4ab_Lys_Orn"/>
    <property type="match status" value="1"/>
</dbReference>
<evidence type="ECO:0000313" key="10">
    <source>
        <dbReference type="EMBL" id="MFD1166345.1"/>
    </source>
</evidence>
<keyword evidence="9" id="KW-0963">Cytoplasm</keyword>
<feature type="binding site" evidence="9">
    <location>
        <position position="389"/>
    </location>
    <ligand>
        <name>substrate</name>
    </ligand>
</feature>
<dbReference type="InterPro" id="IPR015421">
    <property type="entry name" value="PyrdxlP-dep_Trfase_major"/>
</dbReference>
<evidence type="ECO:0000256" key="4">
    <source>
        <dbReference type="ARBA" id="ARBA00022679"/>
    </source>
</evidence>
<dbReference type="NCBIfam" id="TIGR00508">
    <property type="entry name" value="bioA"/>
    <property type="match status" value="1"/>
</dbReference>
<comment type="pathway">
    <text evidence="2 9">Cofactor biosynthesis; biotin biosynthesis; 7,8-diaminononanoate from 8-amino-7-oxononanoate (SAM route): step 1/1.</text>
</comment>
<dbReference type="Pfam" id="PF00202">
    <property type="entry name" value="Aminotran_3"/>
    <property type="match status" value="1"/>
</dbReference>
<dbReference type="GO" id="GO:0004015">
    <property type="term" value="F:adenosylmethionine-8-amino-7-oxononanoate transaminase activity"/>
    <property type="evidence" value="ECO:0007669"/>
    <property type="project" value="UniProtKB-EC"/>
</dbReference>
<protein>
    <recommendedName>
        <fullName evidence="9">Adenosylmethionine-8-amino-7-oxononanoate aminotransferase</fullName>
        <ecNumber evidence="9">2.6.1.62</ecNumber>
    </recommendedName>
    <alternativeName>
        <fullName evidence="9">7,8-diamino-pelargonic acid aminotransferase</fullName>
        <shortName evidence="9">DAPA AT</shortName>
        <shortName evidence="9">DAPA aminotransferase</shortName>
    </alternativeName>
    <alternativeName>
        <fullName evidence="9">7,8-diaminononanoate synthase</fullName>
        <shortName evidence="9">DANS</shortName>
    </alternativeName>
    <alternativeName>
        <fullName evidence="9">Diaminopelargonic acid synthase</fullName>
    </alternativeName>
</protein>